<evidence type="ECO:0000256" key="1">
    <source>
        <dbReference type="SAM" id="MobiDB-lite"/>
    </source>
</evidence>
<proteinExistence type="predicted"/>
<gene>
    <name evidence="3" type="ORF">MELLADRAFT_107571</name>
</gene>
<protein>
    <recommendedName>
        <fullName evidence="5">Secreted protein</fullName>
    </recommendedName>
</protein>
<dbReference type="GeneID" id="18923210"/>
<evidence type="ECO:0008006" key="5">
    <source>
        <dbReference type="Google" id="ProtNLM"/>
    </source>
</evidence>
<evidence type="ECO:0000256" key="2">
    <source>
        <dbReference type="SAM" id="SignalP"/>
    </source>
</evidence>
<feature type="compositionally biased region" description="Polar residues" evidence="1">
    <location>
        <begin position="251"/>
        <end position="260"/>
    </location>
</feature>
<feature type="region of interest" description="Disordered" evidence="1">
    <location>
        <begin position="207"/>
        <end position="277"/>
    </location>
</feature>
<dbReference type="InParanoid" id="F4RQ31"/>
<sequence>MARMYAFVRLVIFLSSTFNLTFAAVQPHRADTVRKPLRLNTRDLSSTFSNGLPSHVNGRIEIEGFEVQRESEYNGLAELQNMFGGHHDDHSFMMISTNLDESDDPFRSESGNSGTMNIEMMMVDFGESEGNQIGGSGSIPTRIEIVKSVKRIIPPSIFHTTLRAQQVTDHTRERLDRLKTLAGMSGGYKDPFARLFESLGAAVIEMDRDPTSEPSERSEPSEPSVPTATQTEAEKPKDAPKTALPTLIQKAPQSQNTFQLSEDKTTDNFNVSHHNQL</sequence>
<dbReference type="OrthoDB" id="2505218at2759"/>
<feature type="signal peptide" evidence="2">
    <location>
        <begin position="1"/>
        <end position="23"/>
    </location>
</feature>
<dbReference type="HOGENOM" id="CLU_1005013_0_0_1"/>
<evidence type="ECO:0000313" key="3">
    <source>
        <dbReference type="EMBL" id="EGG05336.1"/>
    </source>
</evidence>
<feature type="chain" id="PRO_5003315344" description="Secreted protein" evidence="2">
    <location>
        <begin position="24"/>
        <end position="277"/>
    </location>
</feature>
<dbReference type="VEuPathDB" id="FungiDB:MELLADRAFT_107571"/>
<evidence type="ECO:0000313" key="4">
    <source>
        <dbReference type="Proteomes" id="UP000001072"/>
    </source>
</evidence>
<feature type="compositionally biased region" description="Polar residues" evidence="1">
    <location>
        <begin position="267"/>
        <end position="277"/>
    </location>
</feature>
<organism evidence="4">
    <name type="scientific">Melampsora larici-populina (strain 98AG31 / pathotype 3-4-7)</name>
    <name type="common">Poplar leaf rust fungus</name>
    <dbReference type="NCBI Taxonomy" id="747676"/>
    <lineage>
        <taxon>Eukaryota</taxon>
        <taxon>Fungi</taxon>
        <taxon>Dikarya</taxon>
        <taxon>Basidiomycota</taxon>
        <taxon>Pucciniomycotina</taxon>
        <taxon>Pucciniomycetes</taxon>
        <taxon>Pucciniales</taxon>
        <taxon>Melampsoraceae</taxon>
        <taxon>Melampsora</taxon>
    </lineage>
</organism>
<dbReference type="AlphaFoldDB" id="F4RQ31"/>
<dbReference type="EMBL" id="GL883113">
    <property type="protein sequence ID" value="EGG05336.1"/>
    <property type="molecule type" value="Genomic_DNA"/>
</dbReference>
<keyword evidence="2" id="KW-0732">Signal</keyword>
<dbReference type="KEGG" id="mlr:MELLADRAFT_107571"/>
<feature type="compositionally biased region" description="Basic and acidic residues" evidence="1">
    <location>
        <begin position="207"/>
        <end position="220"/>
    </location>
</feature>
<reference evidence="4" key="1">
    <citation type="journal article" date="2011" name="Proc. Natl. Acad. Sci. U.S.A.">
        <title>Obligate biotrophy features unraveled by the genomic analysis of rust fungi.</title>
        <authorList>
            <person name="Duplessis S."/>
            <person name="Cuomo C.A."/>
            <person name="Lin Y.-C."/>
            <person name="Aerts A."/>
            <person name="Tisserant E."/>
            <person name="Veneault-Fourrey C."/>
            <person name="Joly D.L."/>
            <person name="Hacquard S."/>
            <person name="Amselem J."/>
            <person name="Cantarel B.L."/>
            <person name="Chiu R."/>
            <person name="Coutinho P.M."/>
            <person name="Feau N."/>
            <person name="Field M."/>
            <person name="Frey P."/>
            <person name="Gelhaye E."/>
            <person name="Goldberg J."/>
            <person name="Grabherr M.G."/>
            <person name="Kodira C.D."/>
            <person name="Kohler A."/>
            <person name="Kuees U."/>
            <person name="Lindquist E.A."/>
            <person name="Lucas S.M."/>
            <person name="Mago R."/>
            <person name="Mauceli E."/>
            <person name="Morin E."/>
            <person name="Murat C."/>
            <person name="Pangilinan J.L."/>
            <person name="Park R."/>
            <person name="Pearson M."/>
            <person name="Quesneville H."/>
            <person name="Rouhier N."/>
            <person name="Sakthikumar S."/>
            <person name="Salamov A.A."/>
            <person name="Schmutz J."/>
            <person name="Selles B."/>
            <person name="Shapiro H."/>
            <person name="Tanguay P."/>
            <person name="Tuskan G.A."/>
            <person name="Henrissat B."/>
            <person name="Van de Peer Y."/>
            <person name="Rouze P."/>
            <person name="Ellis J.G."/>
            <person name="Dodds P.N."/>
            <person name="Schein J.E."/>
            <person name="Zhong S."/>
            <person name="Hamelin R.C."/>
            <person name="Grigoriev I.V."/>
            <person name="Szabo L.J."/>
            <person name="Martin F."/>
        </authorList>
    </citation>
    <scope>NUCLEOTIDE SEQUENCE [LARGE SCALE GENOMIC DNA]</scope>
    <source>
        <strain evidence="4">98AG31 / pathotype 3-4-7</strain>
    </source>
</reference>
<keyword evidence="4" id="KW-1185">Reference proteome</keyword>
<dbReference type="RefSeq" id="XP_007411258.1">
    <property type="nucleotide sequence ID" value="XM_007411196.1"/>
</dbReference>
<accession>F4RQ31</accession>
<dbReference type="Proteomes" id="UP000001072">
    <property type="component" value="Unassembled WGS sequence"/>
</dbReference>
<name>F4RQ31_MELLP</name>